<name>A0ACD1GPT3_9EURO</name>
<reference evidence="1" key="1">
    <citation type="submission" date="2018-02" db="EMBL/GenBank/DDBJ databases">
        <title>The genomes of Aspergillus section Nigri reveals drivers in fungal speciation.</title>
        <authorList>
            <consortium name="DOE Joint Genome Institute"/>
            <person name="Vesth T.C."/>
            <person name="Nybo J."/>
            <person name="Theobald S."/>
            <person name="Brandl J."/>
            <person name="Frisvad J.C."/>
            <person name="Nielsen K.F."/>
            <person name="Lyhne E.K."/>
            <person name="Kogle M.E."/>
            <person name="Kuo A."/>
            <person name="Riley R."/>
            <person name="Clum A."/>
            <person name="Nolan M."/>
            <person name="Lipzen A."/>
            <person name="Salamov A."/>
            <person name="Henrissat B."/>
            <person name="Wiebenga A."/>
            <person name="De vries R.P."/>
            <person name="Grigoriev I.V."/>
            <person name="Mortensen U.H."/>
            <person name="Andersen M.R."/>
            <person name="Baker S.E."/>
        </authorList>
    </citation>
    <scope>NUCLEOTIDE SEQUENCE</scope>
    <source>
        <strain evidence="1">CBS 621.78</strain>
    </source>
</reference>
<dbReference type="Proteomes" id="UP000249057">
    <property type="component" value="Unassembled WGS sequence"/>
</dbReference>
<dbReference type="EMBL" id="KZ825311">
    <property type="protein sequence ID" value="RAH51124.1"/>
    <property type="molecule type" value="Genomic_DNA"/>
</dbReference>
<protein>
    <submittedName>
        <fullName evidence="1">Acetyl-CoA synthetase-like protein</fullName>
    </submittedName>
</protein>
<accession>A0ACD1GPT3</accession>
<proteinExistence type="predicted"/>
<keyword evidence="2" id="KW-1185">Reference proteome</keyword>
<gene>
    <name evidence="1" type="ORF">BO95DRAFT_469933</name>
</gene>
<organism evidence="1 2">
    <name type="scientific">Aspergillus brunneoviolaceus CBS 621.78</name>
    <dbReference type="NCBI Taxonomy" id="1450534"/>
    <lineage>
        <taxon>Eukaryota</taxon>
        <taxon>Fungi</taxon>
        <taxon>Dikarya</taxon>
        <taxon>Ascomycota</taxon>
        <taxon>Pezizomycotina</taxon>
        <taxon>Eurotiomycetes</taxon>
        <taxon>Eurotiomycetidae</taxon>
        <taxon>Eurotiales</taxon>
        <taxon>Aspergillaceae</taxon>
        <taxon>Aspergillus</taxon>
        <taxon>Aspergillus subgen. Circumdati</taxon>
    </lineage>
</organism>
<evidence type="ECO:0000313" key="2">
    <source>
        <dbReference type="Proteomes" id="UP000249057"/>
    </source>
</evidence>
<evidence type="ECO:0000313" key="1">
    <source>
        <dbReference type="EMBL" id="RAH51124.1"/>
    </source>
</evidence>
<sequence>MYADGVGPGGSRDGTLQLDDLRARAMTLQQALEAAAASPDGGALFIYPLGNPDEPVMISYARLLRLARQAGSALQFKPGSIVLLHFDNHWDRVLWLWASLLAGYIPVMSTPFPDNTNRRLTHLEHLSELLSSPACLTSTRMLPAFEGQESIVPTCVDKLHVEDSNIHISDDAVRATAQSPHPDATAVLMLTSGSSGSCKAVALTHEQITAAVAGKHGIMPIAPSTTFLSWVGLDHVAGLVEIHLQAIFTGHSQVLVEAPDVLMNPGHLLSLVERHRVAWTFAPNFFLARMHATLQQQTPGGKSHASGGWDLSSLQYLTSGGEANTTQMCEEVANLLSRYGAPRNVIVPGFGMTETCAGAIFNTRFPEHDQRHGYAIASLGRCMAGIRVRVTDGTGTNVPVPAGTLGHLEVSGPVVFRSYFRNEEATRSSFTSDGWFVTGDLAMIDETEDGHLLLKGRVKDVLNINAIKYNPTDIEAGLYEAVPQLTYGSACCFSSLPSDGHTEEIVIVYLPSYEREDLEAHVRTVLAIRQACLEMTGSRPQVLPLSRTSVAKSSLGKLPRAQIKAAYERGEYRSAAEESAERFALFRKITDQEPRDELERQLLAIFIHSVDHATEEEFGVQTSILDLGITSIELIKLKRHVERDLTCIQPGSIPLSTLMRNTTVRDLAKVLRGSTSASTSSAPNSTYDPVVPLQRRGSKLPIWLAHPGIGEVMAFMNLAKYFTDRPIYALRAAGFNDGEALATSLPDMVQQYHGAIKRHQPQGPYALAGYSYGGMVAFELAKLLERTGDTVKFLGSFNLPPHIKERMRQVDWKTALLDLCNFLELLSERQRVDLGSEFQEISDRDKILARVLGEIDQERFAELALSPAALANWAQVGQNLHHLAVNYEPSPSVASMDVFYCNPIKEVASGKEQWFNEFISLWRDFTRSEPRFHEVQGSHYTMISPENVFGFQKTMKAALSARGL</sequence>